<accession>A0A848HMK0</accession>
<dbReference type="NCBIfam" id="TIGR02607">
    <property type="entry name" value="antidote_HigA"/>
    <property type="match status" value="1"/>
</dbReference>
<dbReference type="EMBL" id="JABBGG010000008">
    <property type="protein sequence ID" value="NML62444.1"/>
    <property type="molecule type" value="Genomic_DNA"/>
</dbReference>
<dbReference type="PANTHER" id="PTHR36924:SF1">
    <property type="entry name" value="ANTITOXIN HIGA-1"/>
    <property type="match status" value="1"/>
</dbReference>
<dbReference type="InterPro" id="IPR010982">
    <property type="entry name" value="Lambda_DNA-bd_dom_sf"/>
</dbReference>
<dbReference type="Pfam" id="PF01381">
    <property type="entry name" value="HTH_3"/>
    <property type="match status" value="1"/>
</dbReference>
<dbReference type="SUPFAM" id="SSF47413">
    <property type="entry name" value="lambda repressor-like DNA-binding domains"/>
    <property type="match status" value="1"/>
</dbReference>
<dbReference type="PROSITE" id="PS50943">
    <property type="entry name" value="HTH_CROC1"/>
    <property type="match status" value="1"/>
</dbReference>
<evidence type="ECO:0000313" key="3">
    <source>
        <dbReference type="EMBL" id="NML62444.1"/>
    </source>
</evidence>
<gene>
    <name evidence="3" type="ORF">HHL21_15455</name>
</gene>
<organism evidence="3 4">
    <name type="scientific">Massilia polaris</name>
    <dbReference type="NCBI Taxonomy" id="2728846"/>
    <lineage>
        <taxon>Bacteria</taxon>
        <taxon>Pseudomonadati</taxon>
        <taxon>Pseudomonadota</taxon>
        <taxon>Betaproteobacteria</taxon>
        <taxon>Burkholderiales</taxon>
        <taxon>Oxalobacteraceae</taxon>
        <taxon>Telluria group</taxon>
        <taxon>Massilia</taxon>
    </lineage>
</organism>
<keyword evidence="4" id="KW-1185">Reference proteome</keyword>
<evidence type="ECO:0000259" key="2">
    <source>
        <dbReference type="PROSITE" id="PS50943"/>
    </source>
</evidence>
<protein>
    <submittedName>
        <fullName evidence="3">HigA family addiction module antidote protein</fullName>
    </submittedName>
</protein>
<dbReference type="PANTHER" id="PTHR36924">
    <property type="entry name" value="ANTITOXIN HIGA-1"/>
    <property type="match status" value="1"/>
</dbReference>
<dbReference type="Gene3D" id="1.10.260.40">
    <property type="entry name" value="lambda repressor-like DNA-binding domains"/>
    <property type="match status" value="1"/>
</dbReference>
<comment type="caution">
    <text evidence="3">The sequence shown here is derived from an EMBL/GenBank/DDBJ whole genome shotgun (WGS) entry which is preliminary data.</text>
</comment>
<dbReference type="Proteomes" id="UP000583752">
    <property type="component" value="Unassembled WGS sequence"/>
</dbReference>
<name>A0A848HMK0_9BURK</name>
<dbReference type="AlphaFoldDB" id="A0A848HMK0"/>
<dbReference type="CDD" id="cd00093">
    <property type="entry name" value="HTH_XRE"/>
    <property type="match status" value="1"/>
</dbReference>
<sequence>MTQTERAQLLGVSRLTVSELINEKRSMTPAMAVRIATLLNTSAESWLQMQQALDLWEVRQDYTALDTVKPLSESRLAGLSIHGES</sequence>
<dbReference type="InterPro" id="IPR013430">
    <property type="entry name" value="Toxin_antidote_HigA"/>
</dbReference>
<evidence type="ECO:0000256" key="1">
    <source>
        <dbReference type="ARBA" id="ARBA00023125"/>
    </source>
</evidence>
<feature type="domain" description="HTH cro/C1-type" evidence="2">
    <location>
        <begin position="1"/>
        <end position="46"/>
    </location>
</feature>
<keyword evidence="1" id="KW-0238">DNA-binding</keyword>
<reference evidence="3 4" key="1">
    <citation type="submission" date="2020-04" db="EMBL/GenBank/DDBJ databases">
        <title>Massilia sp. RP-1-19 isolated from soil.</title>
        <authorList>
            <person name="Dahal R.H."/>
        </authorList>
    </citation>
    <scope>NUCLEOTIDE SEQUENCE [LARGE SCALE GENOMIC DNA]</scope>
    <source>
        <strain evidence="3 4">RP-1-19</strain>
    </source>
</reference>
<dbReference type="InterPro" id="IPR001387">
    <property type="entry name" value="Cro/C1-type_HTH"/>
</dbReference>
<dbReference type="GO" id="GO:0003677">
    <property type="term" value="F:DNA binding"/>
    <property type="evidence" value="ECO:0007669"/>
    <property type="project" value="UniProtKB-KW"/>
</dbReference>
<proteinExistence type="predicted"/>
<evidence type="ECO:0000313" key="4">
    <source>
        <dbReference type="Proteomes" id="UP000583752"/>
    </source>
</evidence>